<keyword evidence="2 6" id="KW-0732">Signal</keyword>
<dbReference type="PANTHER" id="PTHR43649:SF33">
    <property type="entry name" value="POLYGALACTURONAN_RHAMNOGALACTURONAN-BINDING PROTEIN YTCQ"/>
    <property type="match status" value="1"/>
</dbReference>
<evidence type="ECO:0000256" key="1">
    <source>
        <dbReference type="ARBA" id="ARBA00022475"/>
    </source>
</evidence>
<dbReference type="AlphaFoldDB" id="A0A0A1M5G5"/>
<evidence type="ECO:0000256" key="6">
    <source>
        <dbReference type="SAM" id="SignalP"/>
    </source>
</evidence>
<keyword evidence="5" id="KW-0449">Lipoprotein</keyword>
<reference evidence="7 8" key="1">
    <citation type="submission" date="2014-11" db="EMBL/GenBank/DDBJ databases">
        <authorList>
            <person name="Urmite Genomes Urmite Genomes"/>
        </authorList>
    </citation>
    <scope>NUCLEOTIDE SEQUENCE [LARGE SCALE GENOMIC DNA]</scope>
    <source>
        <strain evidence="7 8">Oc5</strain>
    </source>
</reference>
<feature type="chain" id="PRO_5001976238" evidence="6">
    <location>
        <begin position="28"/>
        <end position="426"/>
    </location>
</feature>
<evidence type="ECO:0000313" key="8">
    <source>
        <dbReference type="Proteomes" id="UP000040453"/>
    </source>
</evidence>
<proteinExistence type="predicted"/>
<evidence type="ECO:0000313" key="7">
    <source>
        <dbReference type="EMBL" id="CEI80545.1"/>
    </source>
</evidence>
<evidence type="ECO:0000256" key="5">
    <source>
        <dbReference type="ARBA" id="ARBA00023288"/>
    </source>
</evidence>
<keyword evidence="1" id="KW-1003">Cell membrane</keyword>
<dbReference type="STRING" id="545501.BN997_00349"/>
<evidence type="ECO:0000256" key="2">
    <source>
        <dbReference type="ARBA" id="ARBA00022729"/>
    </source>
</evidence>
<evidence type="ECO:0000256" key="3">
    <source>
        <dbReference type="ARBA" id="ARBA00023136"/>
    </source>
</evidence>
<dbReference type="SUPFAM" id="SSF53850">
    <property type="entry name" value="Periplasmic binding protein-like II"/>
    <property type="match status" value="1"/>
</dbReference>
<name>A0A0A1M5G5_9BACI</name>
<sequence length="426" mass="46624">MKKLSVLVGVVCAVLFLAACGSGGSSEANHNEIVVWFHTSLETPEGEAMQNTIDRFNEEYEGEYTATAEFVPRSGSGGGYEDKINAALTTDTLPDVLTLDGPNTAAYAESGIIAPVDEYLTNKDDLLPSIIEQGTYDDQMYGVGFSESGVGIFYNKQMFEQAGIDLETLPTVDEPWDWDQFIELNETLHNEFDKPVIDMGFDDKSEWLMYAFTPFLWSQGGDVVSEDGTTAEGVLNDENGVKAFTFIQDMVKNGYSTITPVEKGFHTGEYAMKLGGSWTIAELEEYPDIEYGVMPYPTSPDTGELVSPSGSWQYAMSASSEKQEAAGALIDFMVSTESLSEMSLANSVLPASYSAIDEITDEVSDEMNVLIEQNAASAQARPLLPNYPQVSRIFQDTISDTTYYEENSDIQALLDDKAAQIQSALD</sequence>
<dbReference type="Proteomes" id="UP000040453">
    <property type="component" value="Unassembled WGS sequence"/>
</dbReference>
<feature type="signal peptide" evidence="6">
    <location>
        <begin position="1"/>
        <end position="27"/>
    </location>
</feature>
<gene>
    <name evidence="7" type="primary">ugpB_1</name>
    <name evidence="7" type="ORF">BN997_00349</name>
</gene>
<dbReference type="Pfam" id="PF01547">
    <property type="entry name" value="SBP_bac_1"/>
    <property type="match status" value="1"/>
</dbReference>
<keyword evidence="3" id="KW-0472">Membrane</keyword>
<protein>
    <submittedName>
        <fullName evidence="7">sn-glycerol-3-phosphate-binding periplasmic protein UgpB</fullName>
    </submittedName>
</protein>
<dbReference type="RefSeq" id="WP_042529084.1">
    <property type="nucleotide sequence ID" value="NZ_CDGG01000001.1"/>
</dbReference>
<accession>A0A0A1M5G5</accession>
<dbReference type="InterPro" id="IPR006059">
    <property type="entry name" value="SBP"/>
</dbReference>
<keyword evidence="8" id="KW-1185">Reference proteome</keyword>
<dbReference type="CDD" id="cd14748">
    <property type="entry name" value="PBP2_UgpB"/>
    <property type="match status" value="1"/>
</dbReference>
<organism evidence="7 8">
    <name type="scientific">Oceanobacillus oncorhynchi</name>
    <dbReference type="NCBI Taxonomy" id="545501"/>
    <lineage>
        <taxon>Bacteria</taxon>
        <taxon>Bacillati</taxon>
        <taxon>Bacillota</taxon>
        <taxon>Bacilli</taxon>
        <taxon>Bacillales</taxon>
        <taxon>Bacillaceae</taxon>
        <taxon>Oceanobacillus</taxon>
    </lineage>
</organism>
<evidence type="ECO:0000256" key="4">
    <source>
        <dbReference type="ARBA" id="ARBA00023139"/>
    </source>
</evidence>
<dbReference type="PANTHER" id="PTHR43649">
    <property type="entry name" value="ARABINOSE-BINDING PROTEIN-RELATED"/>
    <property type="match status" value="1"/>
</dbReference>
<dbReference type="Gene3D" id="3.40.190.10">
    <property type="entry name" value="Periplasmic binding protein-like II"/>
    <property type="match status" value="1"/>
</dbReference>
<keyword evidence="4" id="KW-0564">Palmitate</keyword>
<dbReference type="EMBL" id="CDGG01000001">
    <property type="protein sequence ID" value="CEI80545.1"/>
    <property type="molecule type" value="Genomic_DNA"/>
</dbReference>
<dbReference type="OrthoDB" id="9795467at2"/>
<dbReference type="PROSITE" id="PS51257">
    <property type="entry name" value="PROKAR_LIPOPROTEIN"/>
    <property type="match status" value="1"/>
</dbReference>
<dbReference type="InterPro" id="IPR050490">
    <property type="entry name" value="Bact_solute-bd_prot1"/>
</dbReference>